<evidence type="ECO:0000256" key="1">
    <source>
        <dbReference type="ARBA" id="ARBA00004442"/>
    </source>
</evidence>
<organism evidence="7 8">
    <name type="scientific">Polaromonas aquatica</name>
    <dbReference type="NCBI Taxonomy" id="332657"/>
    <lineage>
        <taxon>Bacteria</taxon>
        <taxon>Pseudomonadati</taxon>
        <taxon>Pseudomonadota</taxon>
        <taxon>Betaproteobacteria</taxon>
        <taxon>Burkholderiales</taxon>
        <taxon>Comamonadaceae</taxon>
        <taxon>Polaromonas</taxon>
    </lineage>
</organism>
<comment type="similarity">
    <text evidence="2">Belongs to the MipA/OmpV family.</text>
</comment>
<evidence type="ECO:0000313" key="7">
    <source>
        <dbReference type="EMBL" id="MFC6280493.1"/>
    </source>
</evidence>
<evidence type="ECO:0000256" key="6">
    <source>
        <dbReference type="SAM" id="SignalP"/>
    </source>
</evidence>
<gene>
    <name evidence="7" type="ORF">ACFQND_04535</name>
</gene>
<dbReference type="RefSeq" id="WP_371437861.1">
    <property type="nucleotide sequence ID" value="NZ_JBHSRS010000013.1"/>
</dbReference>
<dbReference type="EMBL" id="JBHSRS010000013">
    <property type="protein sequence ID" value="MFC6280493.1"/>
    <property type="molecule type" value="Genomic_DNA"/>
</dbReference>
<evidence type="ECO:0000256" key="2">
    <source>
        <dbReference type="ARBA" id="ARBA00005722"/>
    </source>
</evidence>
<keyword evidence="8" id="KW-1185">Reference proteome</keyword>
<dbReference type="PANTHER" id="PTHR38776">
    <property type="entry name" value="MLTA-INTERACTING PROTEIN-RELATED"/>
    <property type="match status" value="1"/>
</dbReference>
<sequence>MNCKNTGFNGLQAFTALALAAAALLVPHLASAQAAPLTDKLVGDVGGAVYGTQSVIRSKGTDSTVLPYGFFDYGRFFARVDTFGVKTVPVGYGYLELVGRVSQDGWRADTAALAGLTDRKTPIPLGVGTFQQTPYGAFILNAFVDANKSRGALLEATYAAEFKLGRVSFYPQLGVEYRSARYANYLYGVTAAESLASGYASYNAGASTTPVLGLAVDVPLGNPWILSLQLRRKWLDSAVYNSPLVSRKTQDTGFVALSYRFK</sequence>
<proteinExistence type="inferred from homology"/>
<keyword evidence="5" id="KW-0998">Cell outer membrane</keyword>
<feature type="signal peptide" evidence="6">
    <location>
        <begin position="1"/>
        <end position="34"/>
    </location>
</feature>
<comment type="subcellular location">
    <subcellularLocation>
        <location evidence="1">Cell outer membrane</location>
    </subcellularLocation>
</comment>
<keyword evidence="3 6" id="KW-0732">Signal</keyword>
<keyword evidence="4" id="KW-0472">Membrane</keyword>
<evidence type="ECO:0000313" key="8">
    <source>
        <dbReference type="Proteomes" id="UP001596270"/>
    </source>
</evidence>
<protein>
    <submittedName>
        <fullName evidence="7">MipA/OmpV family protein</fullName>
    </submittedName>
</protein>
<evidence type="ECO:0000256" key="4">
    <source>
        <dbReference type="ARBA" id="ARBA00023136"/>
    </source>
</evidence>
<evidence type="ECO:0000256" key="5">
    <source>
        <dbReference type="ARBA" id="ARBA00023237"/>
    </source>
</evidence>
<dbReference type="InterPro" id="IPR010583">
    <property type="entry name" value="MipA"/>
</dbReference>
<evidence type="ECO:0000256" key="3">
    <source>
        <dbReference type="ARBA" id="ARBA00022729"/>
    </source>
</evidence>
<accession>A0ABW1TUR1</accession>
<dbReference type="Proteomes" id="UP001596270">
    <property type="component" value="Unassembled WGS sequence"/>
</dbReference>
<dbReference type="Pfam" id="PF06629">
    <property type="entry name" value="MipA"/>
    <property type="match status" value="1"/>
</dbReference>
<reference evidence="8" key="1">
    <citation type="journal article" date="2019" name="Int. J. Syst. Evol. Microbiol.">
        <title>The Global Catalogue of Microorganisms (GCM) 10K type strain sequencing project: providing services to taxonomists for standard genome sequencing and annotation.</title>
        <authorList>
            <consortium name="The Broad Institute Genomics Platform"/>
            <consortium name="The Broad Institute Genome Sequencing Center for Infectious Disease"/>
            <person name="Wu L."/>
            <person name="Ma J."/>
        </authorList>
    </citation>
    <scope>NUCLEOTIDE SEQUENCE [LARGE SCALE GENOMIC DNA]</scope>
    <source>
        <strain evidence="8">CCUG 39402</strain>
    </source>
</reference>
<dbReference type="PANTHER" id="PTHR38776:SF1">
    <property type="entry name" value="MLTA-INTERACTING PROTEIN-RELATED"/>
    <property type="match status" value="1"/>
</dbReference>
<comment type="caution">
    <text evidence="7">The sequence shown here is derived from an EMBL/GenBank/DDBJ whole genome shotgun (WGS) entry which is preliminary data.</text>
</comment>
<feature type="chain" id="PRO_5046714385" evidence="6">
    <location>
        <begin position="35"/>
        <end position="262"/>
    </location>
</feature>
<name>A0ABW1TUR1_9BURK</name>